<organism evidence="2 3">
    <name type="scientific">Paenibacillus gallinarum</name>
    <dbReference type="NCBI Taxonomy" id="2762232"/>
    <lineage>
        <taxon>Bacteria</taxon>
        <taxon>Bacillati</taxon>
        <taxon>Bacillota</taxon>
        <taxon>Bacilli</taxon>
        <taxon>Bacillales</taxon>
        <taxon>Paenibacillaceae</taxon>
        <taxon>Paenibacillus</taxon>
    </lineage>
</organism>
<dbReference type="Proteomes" id="UP000608071">
    <property type="component" value="Unassembled WGS sequence"/>
</dbReference>
<dbReference type="RefSeq" id="WP_191805119.1">
    <property type="nucleotide sequence ID" value="NZ_JACSQL010000027.1"/>
</dbReference>
<proteinExistence type="predicted"/>
<dbReference type="EMBL" id="JACSQL010000027">
    <property type="protein sequence ID" value="MBD7971320.1"/>
    <property type="molecule type" value="Genomic_DNA"/>
</dbReference>
<keyword evidence="1" id="KW-0812">Transmembrane</keyword>
<keyword evidence="1" id="KW-0472">Membrane</keyword>
<name>A0ABR8T6C7_9BACL</name>
<evidence type="ECO:0000313" key="2">
    <source>
        <dbReference type="EMBL" id="MBD7971320.1"/>
    </source>
</evidence>
<feature type="transmembrane region" description="Helical" evidence="1">
    <location>
        <begin position="12"/>
        <end position="29"/>
    </location>
</feature>
<accession>A0ABR8T6C7</accession>
<evidence type="ECO:0000313" key="3">
    <source>
        <dbReference type="Proteomes" id="UP000608071"/>
    </source>
</evidence>
<reference evidence="2 3" key="1">
    <citation type="submission" date="2020-08" db="EMBL/GenBank/DDBJ databases">
        <title>A Genomic Blueprint of the Chicken Gut Microbiome.</title>
        <authorList>
            <person name="Gilroy R."/>
            <person name="Ravi A."/>
            <person name="Getino M."/>
            <person name="Pursley I."/>
            <person name="Horton D.L."/>
            <person name="Alikhan N.-F."/>
            <person name="Baker D."/>
            <person name="Gharbi K."/>
            <person name="Hall N."/>
            <person name="Watson M."/>
            <person name="Adriaenssens E.M."/>
            <person name="Foster-Nyarko E."/>
            <person name="Jarju S."/>
            <person name="Secka A."/>
            <person name="Antonio M."/>
            <person name="Oren A."/>
            <person name="Chaudhuri R."/>
            <person name="La Ragione R.M."/>
            <person name="Hildebrand F."/>
            <person name="Pallen M.J."/>
        </authorList>
    </citation>
    <scope>NUCLEOTIDE SEQUENCE [LARGE SCALE GENOMIC DNA]</scope>
    <source>
        <strain evidence="2 3">Sa2BVA9</strain>
    </source>
</reference>
<comment type="caution">
    <text evidence="2">The sequence shown here is derived from an EMBL/GenBank/DDBJ whole genome shotgun (WGS) entry which is preliminary data.</text>
</comment>
<sequence length="97" mass="10718">MSSPTLKAKLIYLGIIVIVFIFCSNLFFYKTTISAIVTLNSVKDNSINVLLGDSITTVDIKVPEIVSGLLIEGNQYFIGYDTYPVWGSKLTKIEPLP</sequence>
<keyword evidence="1" id="KW-1133">Transmembrane helix</keyword>
<evidence type="ECO:0000256" key="1">
    <source>
        <dbReference type="SAM" id="Phobius"/>
    </source>
</evidence>
<gene>
    <name evidence="2" type="ORF">H9647_24990</name>
</gene>
<keyword evidence="3" id="KW-1185">Reference proteome</keyword>
<protein>
    <submittedName>
        <fullName evidence="2">Uncharacterized protein</fullName>
    </submittedName>
</protein>